<keyword evidence="1" id="KW-0805">Transcription regulation</keyword>
<dbReference type="Pfam" id="PF16859">
    <property type="entry name" value="TetR_C_11"/>
    <property type="match status" value="1"/>
</dbReference>
<evidence type="ECO:0000256" key="3">
    <source>
        <dbReference type="ARBA" id="ARBA00023163"/>
    </source>
</evidence>
<feature type="DNA-binding region" description="H-T-H motif" evidence="4">
    <location>
        <begin position="78"/>
        <end position="97"/>
    </location>
</feature>
<evidence type="ECO:0000256" key="1">
    <source>
        <dbReference type="ARBA" id="ARBA00023015"/>
    </source>
</evidence>
<dbReference type="InterPro" id="IPR036271">
    <property type="entry name" value="Tet_transcr_reg_TetR-rel_C_sf"/>
</dbReference>
<dbReference type="PANTHER" id="PTHR30055">
    <property type="entry name" value="HTH-TYPE TRANSCRIPTIONAL REGULATOR RUTR"/>
    <property type="match status" value="1"/>
</dbReference>
<dbReference type="RefSeq" id="WP_366233422.1">
    <property type="nucleotide sequence ID" value="NZ_JBFBMH010000035.1"/>
</dbReference>
<evidence type="ECO:0000256" key="4">
    <source>
        <dbReference type="PROSITE-ProRule" id="PRU00335"/>
    </source>
</evidence>
<gene>
    <name evidence="6" type="ORF">AB0301_15975</name>
</gene>
<keyword evidence="7" id="KW-1185">Reference proteome</keyword>
<keyword evidence="2 4" id="KW-0238">DNA-binding</keyword>
<comment type="caution">
    <text evidence="6">The sequence shown here is derived from an EMBL/GenBank/DDBJ whole genome shotgun (WGS) entry which is preliminary data.</text>
</comment>
<evidence type="ECO:0000313" key="6">
    <source>
        <dbReference type="EMBL" id="MEW1976554.1"/>
    </source>
</evidence>
<dbReference type="EMBL" id="JBFBMH010000035">
    <property type="protein sequence ID" value="MEW1976554.1"/>
    <property type="molecule type" value="Genomic_DNA"/>
</dbReference>
<protein>
    <submittedName>
        <fullName evidence="6">TetR/AcrR family transcriptional regulator</fullName>
    </submittedName>
</protein>
<dbReference type="SUPFAM" id="SSF48498">
    <property type="entry name" value="Tetracyclin repressor-like, C-terminal domain"/>
    <property type="match status" value="1"/>
</dbReference>
<feature type="domain" description="HTH tetR-type" evidence="5">
    <location>
        <begin position="55"/>
        <end position="115"/>
    </location>
</feature>
<evidence type="ECO:0000256" key="2">
    <source>
        <dbReference type="ARBA" id="ARBA00023125"/>
    </source>
</evidence>
<name>A0ABV3LKW7_9MICO</name>
<dbReference type="InterPro" id="IPR009057">
    <property type="entry name" value="Homeodomain-like_sf"/>
</dbReference>
<dbReference type="Pfam" id="PF00440">
    <property type="entry name" value="TetR_N"/>
    <property type="match status" value="1"/>
</dbReference>
<keyword evidence="3" id="KW-0804">Transcription</keyword>
<dbReference type="SUPFAM" id="SSF46689">
    <property type="entry name" value="Homeodomain-like"/>
    <property type="match status" value="1"/>
</dbReference>
<accession>A0ABV3LKW7</accession>
<dbReference type="InterPro" id="IPR050109">
    <property type="entry name" value="HTH-type_TetR-like_transc_reg"/>
</dbReference>
<dbReference type="InterPro" id="IPR001647">
    <property type="entry name" value="HTH_TetR"/>
</dbReference>
<organism evidence="6 7">
    <name type="scientific">Microbacterium profundi</name>
    <dbReference type="NCBI Taxonomy" id="450380"/>
    <lineage>
        <taxon>Bacteria</taxon>
        <taxon>Bacillati</taxon>
        <taxon>Actinomycetota</taxon>
        <taxon>Actinomycetes</taxon>
        <taxon>Micrococcales</taxon>
        <taxon>Microbacteriaceae</taxon>
        <taxon>Microbacterium</taxon>
    </lineage>
</organism>
<evidence type="ECO:0000259" key="5">
    <source>
        <dbReference type="PROSITE" id="PS50977"/>
    </source>
</evidence>
<dbReference type="PANTHER" id="PTHR30055:SF148">
    <property type="entry name" value="TETR-FAMILY TRANSCRIPTIONAL REGULATOR"/>
    <property type="match status" value="1"/>
</dbReference>
<dbReference type="Gene3D" id="1.10.10.60">
    <property type="entry name" value="Homeodomain-like"/>
    <property type="match status" value="1"/>
</dbReference>
<dbReference type="InterPro" id="IPR011075">
    <property type="entry name" value="TetR_C"/>
</dbReference>
<evidence type="ECO:0000313" key="7">
    <source>
        <dbReference type="Proteomes" id="UP001553715"/>
    </source>
</evidence>
<reference evidence="6 7" key="1">
    <citation type="submission" date="2024-06" db="EMBL/GenBank/DDBJ databases">
        <title>The Natural Products Discovery Center: Release of the First 8490 Sequenced Strains for Exploring Actinobacteria Biosynthetic Diversity.</title>
        <authorList>
            <person name="Kalkreuter E."/>
            <person name="Kautsar S.A."/>
            <person name="Yang D."/>
            <person name="Bader C.D."/>
            <person name="Teijaro C.N."/>
            <person name="Fluegel L."/>
            <person name="Davis C.M."/>
            <person name="Simpson J.R."/>
            <person name="Lauterbach L."/>
            <person name="Steele A.D."/>
            <person name="Gui C."/>
            <person name="Meng S."/>
            <person name="Li G."/>
            <person name="Viehrig K."/>
            <person name="Ye F."/>
            <person name="Su P."/>
            <person name="Kiefer A.F."/>
            <person name="Nichols A."/>
            <person name="Cepeda A.J."/>
            <person name="Yan W."/>
            <person name="Fan B."/>
            <person name="Jiang Y."/>
            <person name="Adhikari A."/>
            <person name="Zheng C.-J."/>
            <person name="Schuster L."/>
            <person name="Cowan T.M."/>
            <person name="Smanski M.J."/>
            <person name="Chevrette M.G."/>
            <person name="De Carvalho L.P.S."/>
            <person name="Shen B."/>
        </authorList>
    </citation>
    <scope>NUCLEOTIDE SEQUENCE [LARGE SCALE GENOMIC DNA]</scope>
    <source>
        <strain evidence="6 7">NPDC077434</strain>
    </source>
</reference>
<dbReference type="PROSITE" id="PS50977">
    <property type="entry name" value="HTH_TETR_2"/>
    <property type="match status" value="1"/>
</dbReference>
<sequence length="243" mass="26874">MTTGEIHVPRVRAKSHRHYITVSTVCSGAPVERISRTAWYYYEMPSKRSGRPYVPGITEALLQAAERIMTNEGYSALTIDSLVNEVSTTRPTFYRRFPNISHLALEVIRIRFGTGSSVDTGSLHGDLLQLQRDEVAMFSSPLIRNTLPGLLEAIHADSAVRALYESQLIGPRRANVERVIGNAIERGEVDEQQVDIEYVCDLLFGPVLVRALLPVPAGLDDRLARQTTASAVQTLRASTTVAQ</sequence>
<dbReference type="Proteomes" id="UP001553715">
    <property type="component" value="Unassembled WGS sequence"/>
</dbReference>
<proteinExistence type="predicted"/>
<dbReference type="Gene3D" id="1.10.357.10">
    <property type="entry name" value="Tetracycline Repressor, domain 2"/>
    <property type="match status" value="1"/>
</dbReference>